<feature type="transmembrane region" description="Helical" evidence="5">
    <location>
        <begin position="173"/>
        <end position="198"/>
    </location>
</feature>
<evidence type="ECO:0000256" key="2">
    <source>
        <dbReference type="ARBA" id="ARBA00022692"/>
    </source>
</evidence>
<dbReference type="Proteomes" id="UP001201449">
    <property type="component" value="Unassembled WGS sequence"/>
</dbReference>
<accession>A0ABS9BUQ0</accession>
<feature type="transmembrane region" description="Helical" evidence="5">
    <location>
        <begin position="327"/>
        <end position="352"/>
    </location>
</feature>
<feature type="transmembrane region" description="Helical" evidence="5">
    <location>
        <begin position="32"/>
        <end position="48"/>
    </location>
</feature>
<dbReference type="InterPro" id="IPR004710">
    <property type="entry name" value="Bilac:Na_transpt"/>
</dbReference>
<keyword evidence="2 5" id="KW-0812">Transmembrane</keyword>
<protein>
    <submittedName>
        <fullName evidence="6">Bile acid:sodium symporter family protein</fullName>
    </submittedName>
</protein>
<feature type="transmembrane region" description="Helical" evidence="5">
    <location>
        <begin position="117"/>
        <end position="136"/>
    </location>
</feature>
<dbReference type="RefSeq" id="WP_008630767.1">
    <property type="nucleotide sequence ID" value="NZ_JAKEVZ010000008.1"/>
</dbReference>
<feature type="transmembrane region" description="Helical" evidence="5">
    <location>
        <begin position="142"/>
        <end position="161"/>
    </location>
</feature>
<keyword evidence="3 5" id="KW-1133">Transmembrane helix</keyword>
<comment type="subcellular location">
    <subcellularLocation>
        <location evidence="1">Membrane</location>
        <topology evidence="1">Multi-pass membrane protein</topology>
    </subcellularLocation>
</comment>
<comment type="caution">
    <text evidence="6">The sequence shown here is derived from an EMBL/GenBank/DDBJ whole genome shotgun (WGS) entry which is preliminary data.</text>
</comment>
<reference evidence="6 7" key="1">
    <citation type="submission" date="2022-01" db="EMBL/GenBank/DDBJ databases">
        <title>Mariniradius saccharolyticus sp. nov., isolated from sediment of a river.</title>
        <authorList>
            <person name="Liu H."/>
        </authorList>
    </citation>
    <scope>NUCLEOTIDE SEQUENCE [LARGE SCALE GENOMIC DNA]</scope>
    <source>
        <strain evidence="6 7">RY-2</strain>
    </source>
</reference>
<evidence type="ECO:0000256" key="3">
    <source>
        <dbReference type="ARBA" id="ARBA00022989"/>
    </source>
</evidence>
<feature type="transmembrane region" description="Helical" evidence="5">
    <location>
        <begin position="210"/>
        <end position="229"/>
    </location>
</feature>
<name>A0ABS9BUQ0_9BACT</name>
<organism evidence="6 7">
    <name type="scientific">Mariniradius sediminis</name>
    <dbReference type="NCBI Taxonomy" id="2909237"/>
    <lineage>
        <taxon>Bacteria</taxon>
        <taxon>Pseudomonadati</taxon>
        <taxon>Bacteroidota</taxon>
        <taxon>Cytophagia</taxon>
        <taxon>Cytophagales</taxon>
        <taxon>Cyclobacteriaceae</taxon>
        <taxon>Mariniradius</taxon>
    </lineage>
</organism>
<feature type="transmembrane region" description="Helical" evidence="5">
    <location>
        <begin position="241"/>
        <end position="262"/>
    </location>
</feature>
<dbReference type="Gene3D" id="1.20.1530.20">
    <property type="match status" value="1"/>
</dbReference>
<dbReference type="PANTHER" id="PTHR10361:SF28">
    <property type="entry name" value="P3 PROTEIN-RELATED"/>
    <property type="match status" value="1"/>
</dbReference>
<evidence type="ECO:0000313" key="6">
    <source>
        <dbReference type="EMBL" id="MCF1751783.1"/>
    </source>
</evidence>
<feature type="transmembrane region" description="Helical" evidence="5">
    <location>
        <begin position="55"/>
        <end position="72"/>
    </location>
</feature>
<dbReference type="PANTHER" id="PTHR10361">
    <property type="entry name" value="SODIUM-BILE ACID COTRANSPORTER"/>
    <property type="match status" value="1"/>
</dbReference>
<feature type="transmembrane region" description="Helical" evidence="5">
    <location>
        <begin position="84"/>
        <end position="105"/>
    </location>
</feature>
<keyword evidence="4 5" id="KW-0472">Membrane</keyword>
<sequence>MKNSVIKSATILAAIFLLISLGVSLFQSVSDSGPFWILFLIAIGIMFRGHEKLKGFTYTVMIFACVTAAMFYPDVFVQVGDYKLSGLIVPLLQIIMFGMGTSMSLGDFAGVVKMPKGVIIGIMLQFTIMPFIGYTLAKLSGFPPEIAAGIILIGCSPSGMASNVMSYLAKANLALSITITAFTTILAPFFTPALMGFLAGEFVEVDVMKMVWDIIKIVIIPIGGGLLFNKFLSGKVKWLDAAMPLLSMIGIALIITIITAAGRESLLNIGPILILLVVFHNLAGYTLGYWAAKLLRMDERDCRTIALEVGMQNAGLASGIAKEMGKIATVGLASAVFGPFMNITGSILASYWHRKPPKD</sequence>
<proteinExistence type="predicted"/>
<evidence type="ECO:0000256" key="5">
    <source>
        <dbReference type="SAM" id="Phobius"/>
    </source>
</evidence>
<dbReference type="Pfam" id="PF01758">
    <property type="entry name" value="SBF"/>
    <property type="match status" value="1"/>
</dbReference>
<keyword evidence="7" id="KW-1185">Reference proteome</keyword>
<dbReference type="InterPro" id="IPR002657">
    <property type="entry name" value="BilAc:Na_symport/Acr3"/>
</dbReference>
<evidence type="ECO:0000313" key="7">
    <source>
        <dbReference type="Proteomes" id="UP001201449"/>
    </source>
</evidence>
<feature type="transmembrane region" description="Helical" evidence="5">
    <location>
        <begin position="268"/>
        <end position="290"/>
    </location>
</feature>
<evidence type="ECO:0000256" key="1">
    <source>
        <dbReference type="ARBA" id="ARBA00004141"/>
    </source>
</evidence>
<evidence type="ECO:0000256" key="4">
    <source>
        <dbReference type="ARBA" id="ARBA00023136"/>
    </source>
</evidence>
<dbReference type="InterPro" id="IPR038770">
    <property type="entry name" value="Na+/solute_symporter_sf"/>
</dbReference>
<gene>
    <name evidence="6" type="ORF">L0U89_11950</name>
</gene>
<dbReference type="EMBL" id="JAKEVZ010000008">
    <property type="protein sequence ID" value="MCF1751783.1"/>
    <property type="molecule type" value="Genomic_DNA"/>
</dbReference>